<organism evidence="1 2">
    <name type="scientific">Persea americana</name>
    <name type="common">Avocado</name>
    <dbReference type="NCBI Taxonomy" id="3435"/>
    <lineage>
        <taxon>Eukaryota</taxon>
        <taxon>Viridiplantae</taxon>
        <taxon>Streptophyta</taxon>
        <taxon>Embryophyta</taxon>
        <taxon>Tracheophyta</taxon>
        <taxon>Spermatophyta</taxon>
        <taxon>Magnoliopsida</taxon>
        <taxon>Magnoliidae</taxon>
        <taxon>Laurales</taxon>
        <taxon>Lauraceae</taxon>
        <taxon>Persea</taxon>
    </lineage>
</organism>
<evidence type="ECO:0000313" key="2">
    <source>
        <dbReference type="Proteomes" id="UP001234297"/>
    </source>
</evidence>
<proteinExistence type="predicted"/>
<name>A0ACC2LZI0_PERAE</name>
<sequence>MARNLLAKSKLLLLSREAKRGQGDLSNLLRLEEKAREEMDRTIDLASWVPHPRTGIYYPRGHEWVMESIPDGAASFNQTYWLRASEGVE</sequence>
<gene>
    <name evidence="1" type="ORF">MRB53_012609</name>
</gene>
<reference evidence="1 2" key="1">
    <citation type="journal article" date="2022" name="Hortic Res">
        <title>A haplotype resolved chromosomal level avocado genome allows analysis of novel avocado genes.</title>
        <authorList>
            <person name="Nath O."/>
            <person name="Fletcher S.J."/>
            <person name="Hayward A."/>
            <person name="Shaw L.M."/>
            <person name="Masouleh A.K."/>
            <person name="Furtado A."/>
            <person name="Henry R.J."/>
            <person name="Mitter N."/>
        </authorList>
    </citation>
    <scope>NUCLEOTIDE SEQUENCE [LARGE SCALE GENOMIC DNA]</scope>
    <source>
        <strain evidence="2">cv. Hass</strain>
    </source>
</reference>
<dbReference type="Proteomes" id="UP001234297">
    <property type="component" value="Chromosome 3"/>
</dbReference>
<dbReference type="EMBL" id="CM056811">
    <property type="protein sequence ID" value="KAJ8638342.1"/>
    <property type="molecule type" value="Genomic_DNA"/>
</dbReference>
<protein>
    <submittedName>
        <fullName evidence="1">Uncharacterized protein</fullName>
    </submittedName>
</protein>
<comment type="caution">
    <text evidence="1">The sequence shown here is derived from an EMBL/GenBank/DDBJ whole genome shotgun (WGS) entry which is preliminary data.</text>
</comment>
<evidence type="ECO:0000313" key="1">
    <source>
        <dbReference type="EMBL" id="KAJ8638342.1"/>
    </source>
</evidence>
<keyword evidence="2" id="KW-1185">Reference proteome</keyword>
<accession>A0ACC2LZI0</accession>